<feature type="transmembrane region" description="Helical" evidence="9">
    <location>
        <begin position="302"/>
        <end position="322"/>
    </location>
</feature>
<evidence type="ECO:0000256" key="8">
    <source>
        <dbReference type="SAM" id="MobiDB-lite"/>
    </source>
</evidence>
<feature type="transmembrane region" description="Helical" evidence="9">
    <location>
        <begin position="389"/>
        <end position="408"/>
    </location>
</feature>
<dbReference type="GO" id="GO:1904659">
    <property type="term" value="P:D-glucose transmembrane transport"/>
    <property type="evidence" value="ECO:0007669"/>
    <property type="project" value="InterPro"/>
</dbReference>
<feature type="transmembrane region" description="Helical" evidence="9">
    <location>
        <begin position="359"/>
        <end position="377"/>
    </location>
</feature>
<keyword evidence="11" id="KW-1185">Reference proteome</keyword>
<dbReference type="InterPro" id="IPR005964">
    <property type="entry name" value="Glc/Gal_transptr_bac"/>
</dbReference>
<name>A0A0D6MKM7_9PROT</name>
<accession>A0A0D6MKM7</accession>
<evidence type="ECO:0000256" key="7">
    <source>
        <dbReference type="ARBA" id="ARBA00023136"/>
    </source>
</evidence>
<evidence type="ECO:0000313" key="10">
    <source>
        <dbReference type="EMBL" id="GAN54026.1"/>
    </source>
</evidence>
<dbReference type="EMBL" id="BALE01000015">
    <property type="protein sequence ID" value="GAN54026.1"/>
    <property type="molecule type" value="Genomic_DNA"/>
</dbReference>
<dbReference type="PANTHER" id="PTHR43702">
    <property type="entry name" value="L-FUCOSE-PROTON SYMPORTER"/>
    <property type="match status" value="1"/>
</dbReference>
<evidence type="ECO:0000256" key="5">
    <source>
        <dbReference type="ARBA" id="ARBA00022692"/>
    </source>
</evidence>
<dbReference type="PANTHER" id="PTHR43702:SF12">
    <property type="entry name" value="N-ACETYL GLUCOSAMINE TRANSPORTER NAGP"/>
    <property type="match status" value="1"/>
</dbReference>
<comment type="function">
    <text evidence="1">Intake of glucose and galactose.</text>
</comment>
<dbReference type="GO" id="GO:0055056">
    <property type="term" value="F:D-glucose transmembrane transporter activity"/>
    <property type="evidence" value="ECO:0007669"/>
    <property type="project" value="InterPro"/>
</dbReference>
<comment type="subcellular location">
    <subcellularLocation>
        <location evidence="2">Cell inner membrane</location>
        <topology evidence="2">Multi-pass membrane protein</topology>
    </subcellularLocation>
</comment>
<feature type="region of interest" description="Disordered" evidence="8">
    <location>
        <begin position="1"/>
        <end position="22"/>
    </location>
</feature>
<evidence type="ECO:0000256" key="6">
    <source>
        <dbReference type="ARBA" id="ARBA00022989"/>
    </source>
</evidence>
<feature type="transmembrane region" description="Helical" evidence="9">
    <location>
        <begin position="106"/>
        <end position="128"/>
    </location>
</feature>
<evidence type="ECO:0000313" key="11">
    <source>
        <dbReference type="Proteomes" id="UP000032679"/>
    </source>
</evidence>
<evidence type="ECO:0000256" key="4">
    <source>
        <dbReference type="ARBA" id="ARBA00022475"/>
    </source>
</evidence>
<dbReference type="InterPro" id="IPR036259">
    <property type="entry name" value="MFS_trans_sf"/>
</dbReference>
<dbReference type="Gene3D" id="1.20.1250.20">
    <property type="entry name" value="MFS general substrate transporter like domains"/>
    <property type="match status" value="2"/>
</dbReference>
<evidence type="ECO:0000256" key="1">
    <source>
        <dbReference type="ARBA" id="ARBA00003321"/>
    </source>
</evidence>
<dbReference type="STRING" id="1231623.Tasa_015_015"/>
<feature type="transmembrane region" description="Helical" evidence="9">
    <location>
        <begin position="74"/>
        <end position="94"/>
    </location>
</feature>
<feature type="transmembrane region" description="Helical" evidence="9">
    <location>
        <begin position="35"/>
        <end position="54"/>
    </location>
</feature>
<dbReference type="GO" id="GO:0005886">
    <property type="term" value="C:plasma membrane"/>
    <property type="evidence" value="ECO:0007669"/>
    <property type="project" value="UniProtKB-SubCell"/>
</dbReference>
<sequence>MSDTPMTTRSSARRNDVPFPASSEPDEGLVGAHGWGPLIVAAVIFFAMGFVTWLNGPLISFVRVAFSLNDFNAFFIPLVFYVSYLVFSIPASIVARRLGLKRGLAFSILVSAMGVALFGQFIALRIYAGALGGLLMLGAGLSLMQVVINPLVSLLGPPTQAAKRIAIMGICNKFAGILAPIVLATLVMHDIGGVAAHAQATSDPTARAAILAAFVKAIYWPYLGMAALLVLVAMMVARSSLPDLQAPPLPTLSGDATHRLLKPHLLAGIVAMFLYVGVEVMAGDAIGTYGQGFGLPLDQTKFFTSLTLGGMLIGYAAGFIVVPRRISQERYLELSCALGIVLTTCAFLTHGYVSVLCVALLGVANAMIMPTIFPIAIRGAGSATPLASALMIMTYSGGAIVPQIYVWLKMHFGFQGTFTALVLPSYVAILAFARRYGRVGLQAPPSGRR</sequence>
<feature type="transmembrane region" description="Helical" evidence="9">
    <location>
        <begin position="134"/>
        <end position="156"/>
    </location>
</feature>
<keyword evidence="5 9" id="KW-0812">Transmembrane</keyword>
<feature type="transmembrane region" description="Helical" evidence="9">
    <location>
        <begin position="218"/>
        <end position="237"/>
    </location>
</feature>
<protein>
    <submittedName>
        <fullName evidence="10">Sugar permease</fullName>
    </submittedName>
</protein>
<gene>
    <name evidence="10" type="ORF">Tasa_015_015</name>
</gene>
<evidence type="ECO:0000256" key="2">
    <source>
        <dbReference type="ARBA" id="ARBA00004429"/>
    </source>
</evidence>
<dbReference type="NCBIfam" id="TIGR01272">
    <property type="entry name" value="gluP"/>
    <property type="match status" value="1"/>
</dbReference>
<dbReference type="InterPro" id="IPR050375">
    <property type="entry name" value="MFS_TsgA-like"/>
</dbReference>
<proteinExistence type="inferred from homology"/>
<dbReference type="AlphaFoldDB" id="A0A0D6MKM7"/>
<dbReference type="InterPro" id="IPR011701">
    <property type="entry name" value="MFS"/>
</dbReference>
<dbReference type="Proteomes" id="UP000032679">
    <property type="component" value="Unassembled WGS sequence"/>
</dbReference>
<dbReference type="SUPFAM" id="SSF103473">
    <property type="entry name" value="MFS general substrate transporter"/>
    <property type="match status" value="1"/>
</dbReference>
<feature type="compositionally biased region" description="Polar residues" evidence="8">
    <location>
        <begin position="1"/>
        <end position="10"/>
    </location>
</feature>
<evidence type="ECO:0000256" key="9">
    <source>
        <dbReference type="SAM" id="Phobius"/>
    </source>
</evidence>
<keyword evidence="7 9" id="KW-0472">Membrane</keyword>
<reference evidence="10 11" key="1">
    <citation type="submission" date="2012-10" db="EMBL/GenBank/DDBJ databases">
        <title>Genome sequencing of Tanticharoenia sakaeratensis NBRC 103193.</title>
        <authorList>
            <person name="Azuma Y."/>
            <person name="Hadano H."/>
            <person name="Hirakawa H."/>
            <person name="Matsushita K."/>
        </authorList>
    </citation>
    <scope>NUCLEOTIDE SEQUENCE [LARGE SCALE GENOMIC DNA]</scope>
    <source>
        <strain evidence="10 11">NBRC 103193</strain>
    </source>
</reference>
<evidence type="ECO:0000256" key="3">
    <source>
        <dbReference type="ARBA" id="ARBA00009120"/>
    </source>
</evidence>
<feature type="transmembrane region" description="Helical" evidence="9">
    <location>
        <begin position="334"/>
        <end position="353"/>
    </location>
</feature>
<keyword evidence="4" id="KW-1003">Cell membrane</keyword>
<feature type="transmembrane region" description="Helical" evidence="9">
    <location>
        <begin position="265"/>
        <end position="282"/>
    </location>
</feature>
<keyword evidence="6 9" id="KW-1133">Transmembrane helix</keyword>
<comment type="caution">
    <text evidence="10">The sequence shown here is derived from an EMBL/GenBank/DDBJ whole genome shotgun (WGS) entry which is preliminary data.</text>
</comment>
<comment type="similarity">
    <text evidence="3">Belongs to the major facilitator superfamily. FHS transporter (TC 2.A.1.7) family.</text>
</comment>
<dbReference type="Pfam" id="PF07690">
    <property type="entry name" value="MFS_1"/>
    <property type="match status" value="1"/>
</dbReference>
<feature type="transmembrane region" description="Helical" evidence="9">
    <location>
        <begin position="414"/>
        <end position="433"/>
    </location>
</feature>
<dbReference type="GO" id="GO:0005354">
    <property type="term" value="F:galactose transmembrane transporter activity"/>
    <property type="evidence" value="ECO:0007669"/>
    <property type="project" value="InterPro"/>
</dbReference>
<feature type="transmembrane region" description="Helical" evidence="9">
    <location>
        <begin position="177"/>
        <end position="198"/>
    </location>
</feature>
<organism evidence="10 11">
    <name type="scientific">Tanticharoenia sakaeratensis NBRC 103193</name>
    <dbReference type="NCBI Taxonomy" id="1231623"/>
    <lineage>
        <taxon>Bacteria</taxon>
        <taxon>Pseudomonadati</taxon>
        <taxon>Pseudomonadota</taxon>
        <taxon>Alphaproteobacteria</taxon>
        <taxon>Acetobacterales</taxon>
        <taxon>Acetobacteraceae</taxon>
        <taxon>Tanticharoenia</taxon>
    </lineage>
</organism>